<name>A0A067CT79_SAPPC</name>
<dbReference type="OMA" id="VNTPIEC"/>
<protein>
    <recommendedName>
        <fullName evidence="2">EGF-like domain-containing protein</fullName>
    </recommendedName>
</protein>
<feature type="domain" description="EGF-like" evidence="2">
    <location>
        <begin position="947"/>
        <end position="985"/>
    </location>
</feature>
<feature type="chain" id="PRO_5001634873" description="EGF-like domain-containing protein" evidence="1">
    <location>
        <begin position="19"/>
        <end position="1175"/>
    </location>
</feature>
<accession>A0A067CT79</accession>
<dbReference type="STRING" id="695850.A0A067CT79"/>
<organism evidence="3 4">
    <name type="scientific">Saprolegnia parasitica (strain CBS 223.65)</name>
    <dbReference type="NCBI Taxonomy" id="695850"/>
    <lineage>
        <taxon>Eukaryota</taxon>
        <taxon>Sar</taxon>
        <taxon>Stramenopiles</taxon>
        <taxon>Oomycota</taxon>
        <taxon>Saprolegniomycetes</taxon>
        <taxon>Saprolegniales</taxon>
        <taxon>Saprolegniaceae</taxon>
        <taxon>Saprolegnia</taxon>
    </lineage>
</organism>
<dbReference type="EMBL" id="KK583204">
    <property type="protein sequence ID" value="KDO29721.1"/>
    <property type="molecule type" value="Genomic_DNA"/>
</dbReference>
<feature type="domain" description="EGF-like" evidence="2">
    <location>
        <begin position="786"/>
        <end position="824"/>
    </location>
</feature>
<evidence type="ECO:0000313" key="3">
    <source>
        <dbReference type="EMBL" id="KDO29721.1"/>
    </source>
</evidence>
<dbReference type="OrthoDB" id="100663at2759"/>
<dbReference type="RefSeq" id="XP_012199371.1">
    <property type="nucleotide sequence ID" value="XM_012343981.1"/>
</dbReference>
<dbReference type="Proteomes" id="UP000030745">
    <property type="component" value="Unassembled WGS sequence"/>
</dbReference>
<evidence type="ECO:0000256" key="1">
    <source>
        <dbReference type="SAM" id="SignalP"/>
    </source>
</evidence>
<dbReference type="KEGG" id="spar:SPRG_04836"/>
<feature type="domain" description="EGF-like" evidence="2">
    <location>
        <begin position="907"/>
        <end position="945"/>
    </location>
</feature>
<sequence length="1175" mass="124557">MDLHTLLLALLWFSQINADIPRTPIPTSMLNDSWRHDLPEDTTVDVYESLPDAMAAVTASISLNETTWPDGQFVSGSILVLPGGLGTLNETAAPRTQVSYNYSISKTVWNLDADSNAISLVNCVYAANGSAVDLVVQSVENVTPYGPGQILLVSSRWGCVNAHGVLAAQAQLHVLEMVVLADERVLRLVVSPAALNASFATMSMHYRSNQFDLNETATASVAAGTSRRLDTVTHTFFSYVPNYKCTTGCGAYDLSDSQCFQYVSDEYLIWSCPGSQYWMYTKSLTTKACGLIHNCALPSGLKYNPVRECTTVCGAYGLAADQCFQFDSTRRISSGDCPGSLYFMCNVDSTWKDCGYKRGCIPSIGRTMTYNMVNGAVDKTDIELYRSAGCGTGNFLNAPSGSGCVRVGCANCAYTFTVNEIQISLDYDVSLSSAWVAGSATLYGSGFASAGFSLYAPDGVTWKRTVSLVDISLTYPALNLLGFDVEFTLEYALEETYTATMTTSATPFVMSKSVTLSNLVATAAYDSRSGKSQQTSVDVATTTQAPQRGEYVAFNFIYDQRTTVGLYASAAGLTLGVDVAWSDFVQLFCKGGVLPALASTAVVPSTPESLTFGNCAVPHLLELAIFSGRRDVVVTGYFSFEYSPLDFDYNWPVSIPSLSTNVSRFSFCYAPPYTLTLTITLNPSDANTLSLSTTLQAQLLAAMGQALGLPAFTANLFALKSISTTTGAVALTVMTPVAVSDVYPSFSALATYINARAETDEYKHAVNKALNLGCSPGYWGSVCQFRCSPPLQCAPDSVCTCDQSSGVVRTCRSCVDGQWGNVCQYTCTGYSNCDPTSLITCDSSSGAITCAKCNPGYCGSDCQYSCTAPSTCAGGSRDAVTCSQSTCAAVSCQQCNTGYYGNQCQYACTPPAACVSSGRTACAQSSGVASTCSACKTGYWGSICQSPCTVPATCDSSSNVTCTQSTGAAVTCGQCNPGYYGSACQYSCTAPAECSSSGQITCAQSNGVASTCSACKTGYWGSACQSSCIAPATCTSGDTVTCDQSTGAAVACGECSPGYYGSACQWSCVAPATCSFGDTVTCHQSTGAAVACGECSPGYYGSACQYSCSRPTTCTSNGTLSCDQYSGTVAMRYHEHCDVRRRRRLPRRMLFLRHWLLGISVPKRLHASLDVRFKR</sequence>
<reference evidence="3 4" key="1">
    <citation type="journal article" date="2013" name="PLoS Genet.">
        <title>Distinctive expansion of potential virulence genes in the genome of the oomycete fish pathogen Saprolegnia parasitica.</title>
        <authorList>
            <person name="Jiang R.H."/>
            <person name="de Bruijn I."/>
            <person name="Haas B.J."/>
            <person name="Belmonte R."/>
            <person name="Lobach L."/>
            <person name="Christie J."/>
            <person name="van den Ackerveken G."/>
            <person name="Bottin A."/>
            <person name="Bulone V."/>
            <person name="Diaz-Moreno S.M."/>
            <person name="Dumas B."/>
            <person name="Fan L."/>
            <person name="Gaulin E."/>
            <person name="Govers F."/>
            <person name="Grenville-Briggs L.J."/>
            <person name="Horner N.R."/>
            <person name="Levin J.Z."/>
            <person name="Mammella M."/>
            <person name="Meijer H.J."/>
            <person name="Morris P."/>
            <person name="Nusbaum C."/>
            <person name="Oome S."/>
            <person name="Phillips A.J."/>
            <person name="van Rooyen D."/>
            <person name="Rzeszutek E."/>
            <person name="Saraiva M."/>
            <person name="Secombes C.J."/>
            <person name="Seidl M.F."/>
            <person name="Snel B."/>
            <person name="Stassen J.H."/>
            <person name="Sykes S."/>
            <person name="Tripathy S."/>
            <person name="van den Berg H."/>
            <person name="Vega-Arreguin J.C."/>
            <person name="Wawra S."/>
            <person name="Young S.K."/>
            <person name="Zeng Q."/>
            <person name="Dieguez-Uribeondo J."/>
            <person name="Russ C."/>
            <person name="Tyler B.M."/>
            <person name="van West P."/>
        </authorList>
    </citation>
    <scope>NUCLEOTIDE SEQUENCE [LARGE SCALE GENOMIC DNA]</scope>
    <source>
        <strain evidence="3 4">CBS 223.65</strain>
    </source>
</reference>
<feature type="signal peptide" evidence="1">
    <location>
        <begin position="1"/>
        <end position="18"/>
    </location>
</feature>
<keyword evidence="1" id="KW-0732">Signal</keyword>
<feature type="domain" description="EGF-like" evidence="2">
    <location>
        <begin position="826"/>
        <end position="863"/>
    </location>
</feature>
<feature type="domain" description="EGF-like" evidence="2">
    <location>
        <begin position="1067"/>
        <end position="1105"/>
    </location>
</feature>
<dbReference type="AlphaFoldDB" id="A0A067CT79"/>
<evidence type="ECO:0000259" key="2">
    <source>
        <dbReference type="SMART" id="SM00181"/>
    </source>
</evidence>
<feature type="domain" description="EGF-like" evidence="2">
    <location>
        <begin position="871"/>
        <end position="905"/>
    </location>
</feature>
<dbReference type="GeneID" id="24127258"/>
<proteinExistence type="predicted"/>
<dbReference type="InterPro" id="IPR000742">
    <property type="entry name" value="EGF"/>
</dbReference>
<gene>
    <name evidence="3" type="ORF">SPRG_04836</name>
</gene>
<keyword evidence="4" id="KW-1185">Reference proteome</keyword>
<dbReference type="VEuPathDB" id="FungiDB:SPRG_04836"/>
<feature type="domain" description="EGF-like" evidence="2">
    <location>
        <begin position="1023"/>
        <end position="1065"/>
    </location>
</feature>
<dbReference type="SMART" id="SM00181">
    <property type="entry name" value="EGF"/>
    <property type="match status" value="7"/>
</dbReference>
<evidence type="ECO:0000313" key="4">
    <source>
        <dbReference type="Proteomes" id="UP000030745"/>
    </source>
</evidence>